<organism evidence="1 2">
    <name type="scientific">Anisodus acutangulus</name>
    <dbReference type="NCBI Taxonomy" id="402998"/>
    <lineage>
        <taxon>Eukaryota</taxon>
        <taxon>Viridiplantae</taxon>
        <taxon>Streptophyta</taxon>
        <taxon>Embryophyta</taxon>
        <taxon>Tracheophyta</taxon>
        <taxon>Spermatophyta</taxon>
        <taxon>Magnoliopsida</taxon>
        <taxon>eudicotyledons</taxon>
        <taxon>Gunneridae</taxon>
        <taxon>Pentapetalae</taxon>
        <taxon>asterids</taxon>
        <taxon>lamiids</taxon>
        <taxon>Solanales</taxon>
        <taxon>Solanaceae</taxon>
        <taxon>Solanoideae</taxon>
        <taxon>Hyoscyameae</taxon>
        <taxon>Anisodus</taxon>
    </lineage>
</organism>
<reference evidence="2" key="1">
    <citation type="journal article" date="2023" name="Proc. Natl. Acad. Sci. U.S.A.">
        <title>Genomic and structural basis for evolution of tropane alkaloid biosynthesis.</title>
        <authorList>
            <person name="Wanga Y.-J."/>
            <person name="Taina T."/>
            <person name="Yua J.-Y."/>
            <person name="Lia J."/>
            <person name="Xua B."/>
            <person name="Chenc J."/>
            <person name="D'Auriad J.C."/>
            <person name="Huanga J.-P."/>
            <person name="Huanga S.-X."/>
        </authorList>
    </citation>
    <scope>NUCLEOTIDE SEQUENCE [LARGE SCALE GENOMIC DNA]</scope>
    <source>
        <strain evidence="2">cv. KIB-2019</strain>
    </source>
</reference>
<evidence type="ECO:0000313" key="2">
    <source>
        <dbReference type="Proteomes" id="UP001152561"/>
    </source>
</evidence>
<gene>
    <name evidence="1" type="ORF">K7X08_004926</name>
</gene>
<comment type="caution">
    <text evidence="1">The sequence shown here is derived from an EMBL/GenBank/DDBJ whole genome shotgun (WGS) entry which is preliminary data.</text>
</comment>
<proteinExistence type="predicted"/>
<dbReference type="AlphaFoldDB" id="A0A9Q1MEU6"/>
<accession>A0A9Q1MEU6</accession>
<evidence type="ECO:0000313" key="1">
    <source>
        <dbReference type="EMBL" id="KAJ8558160.1"/>
    </source>
</evidence>
<keyword evidence="2" id="KW-1185">Reference proteome</keyword>
<dbReference type="Proteomes" id="UP001152561">
    <property type="component" value="Unassembled WGS sequence"/>
</dbReference>
<dbReference type="EMBL" id="JAJAGQ010000007">
    <property type="protein sequence ID" value="KAJ8558160.1"/>
    <property type="molecule type" value="Genomic_DNA"/>
</dbReference>
<sequence>MEREENQRHRQRTNKILAALLTEREEKEDGGCSCFRWVDDDTTFIGEEKFNLLHKLDKAEESLGEVRSLFLKAEAQTERDQAKKGTKGC</sequence>
<name>A0A9Q1MEU6_9SOLA</name>
<protein>
    <submittedName>
        <fullName evidence="1">Uncharacterized protein</fullName>
    </submittedName>
</protein>